<dbReference type="Proteomes" id="UP000000305">
    <property type="component" value="Unassembled WGS sequence"/>
</dbReference>
<proteinExistence type="predicted"/>
<dbReference type="InParanoid" id="E9GM65"/>
<evidence type="ECO:0000313" key="1">
    <source>
        <dbReference type="EMBL" id="EFX79307.1"/>
    </source>
</evidence>
<dbReference type="EMBL" id="GL732552">
    <property type="protein sequence ID" value="EFX79307.1"/>
    <property type="molecule type" value="Genomic_DNA"/>
</dbReference>
<sequence>MMTYLRVGCEIPRFYSMSAEFNHLNVFHSCYNVIVMCNKTARLTWPWCRRCRGGRWGRRVSISYLTN</sequence>
<name>E9GM65_DAPPU</name>
<organism evidence="1 2">
    <name type="scientific">Daphnia pulex</name>
    <name type="common">Water flea</name>
    <dbReference type="NCBI Taxonomy" id="6669"/>
    <lineage>
        <taxon>Eukaryota</taxon>
        <taxon>Metazoa</taxon>
        <taxon>Ecdysozoa</taxon>
        <taxon>Arthropoda</taxon>
        <taxon>Crustacea</taxon>
        <taxon>Branchiopoda</taxon>
        <taxon>Diplostraca</taxon>
        <taxon>Cladocera</taxon>
        <taxon>Anomopoda</taxon>
        <taxon>Daphniidae</taxon>
        <taxon>Daphnia</taxon>
    </lineage>
</organism>
<evidence type="ECO:0000313" key="2">
    <source>
        <dbReference type="Proteomes" id="UP000000305"/>
    </source>
</evidence>
<keyword evidence="2" id="KW-1185">Reference proteome</keyword>
<gene>
    <name evidence="1" type="ORF">DAPPUDRAFT_304825</name>
</gene>
<protein>
    <submittedName>
        <fullName evidence="1">Uncharacterized protein</fullName>
    </submittedName>
</protein>
<dbReference type="HOGENOM" id="CLU_2815035_0_0_1"/>
<reference evidence="1 2" key="1">
    <citation type="journal article" date="2011" name="Science">
        <title>The ecoresponsive genome of Daphnia pulex.</title>
        <authorList>
            <person name="Colbourne J.K."/>
            <person name="Pfrender M.E."/>
            <person name="Gilbert D."/>
            <person name="Thomas W.K."/>
            <person name="Tucker A."/>
            <person name="Oakley T.H."/>
            <person name="Tokishita S."/>
            <person name="Aerts A."/>
            <person name="Arnold G.J."/>
            <person name="Basu M.K."/>
            <person name="Bauer D.J."/>
            <person name="Caceres C.E."/>
            <person name="Carmel L."/>
            <person name="Casola C."/>
            <person name="Choi J.H."/>
            <person name="Detter J.C."/>
            <person name="Dong Q."/>
            <person name="Dusheyko S."/>
            <person name="Eads B.D."/>
            <person name="Frohlich T."/>
            <person name="Geiler-Samerotte K.A."/>
            <person name="Gerlach D."/>
            <person name="Hatcher P."/>
            <person name="Jogdeo S."/>
            <person name="Krijgsveld J."/>
            <person name="Kriventseva E.V."/>
            <person name="Kultz D."/>
            <person name="Laforsch C."/>
            <person name="Lindquist E."/>
            <person name="Lopez J."/>
            <person name="Manak J.R."/>
            <person name="Muller J."/>
            <person name="Pangilinan J."/>
            <person name="Patwardhan R.P."/>
            <person name="Pitluck S."/>
            <person name="Pritham E.J."/>
            <person name="Rechtsteiner A."/>
            <person name="Rho M."/>
            <person name="Rogozin I.B."/>
            <person name="Sakarya O."/>
            <person name="Salamov A."/>
            <person name="Schaack S."/>
            <person name="Shapiro H."/>
            <person name="Shiga Y."/>
            <person name="Skalitzky C."/>
            <person name="Smith Z."/>
            <person name="Souvorov A."/>
            <person name="Sung W."/>
            <person name="Tang Z."/>
            <person name="Tsuchiya D."/>
            <person name="Tu H."/>
            <person name="Vos H."/>
            <person name="Wang M."/>
            <person name="Wolf Y.I."/>
            <person name="Yamagata H."/>
            <person name="Yamada T."/>
            <person name="Ye Y."/>
            <person name="Shaw J.R."/>
            <person name="Andrews J."/>
            <person name="Crease T.J."/>
            <person name="Tang H."/>
            <person name="Lucas S.M."/>
            <person name="Robertson H.M."/>
            <person name="Bork P."/>
            <person name="Koonin E.V."/>
            <person name="Zdobnov E.M."/>
            <person name="Grigoriev I.V."/>
            <person name="Lynch M."/>
            <person name="Boore J.L."/>
        </authorList>
    </citation>
    <scope>NUCLEOTIDE SEQUENCE [LARGE SCALE GENOMIC DNA]</scope>
</reference>
<dbReference type="KEGG" id="dpx:DAPPUDRAFT_304825"/>
<accession>E9GM65</accession>
<dbReference type="AlphaFoldDB" id="E9GM65"/>